<proteinExistence type="predicted"/>
<dbReference type="EMBL" id="CM056804">
    <property type="protein sequence ID" value="KAJ8706304.1"/>
    <property type="molecule type" value="Genomic_DNA"/>
</dbReference>
<reference evidence="1" key="1">
    <citation type="submission" date="2023-03" db="EMBL/GenBank/DDBJ databases">
        <title>Chromosome-level genomes of two armyworms, Mythimna separata and Mythimna loreyi, provide insights into the biosynthesis and reception of sex pheromones.</title>
        <authorList>
            <person name="Zhao H."/>
        </authorList>
    </citation>
    <scope>NUCLEOTIDE SEQUENCE</scope>
    <source>
        <strain evidence="1">BeijingLab</strain>
    </source>
</reference>
<comment type="caution">
    <text evidence="1">The sequence shown here is derived from an EMBL/GenBank/DDBJ whole genome shotgun (WGS) entry which is preliminary data.</text>
</comment>
<gene>
    <name evidence="1" type="ORF">PYW08_010930</name>
</gene>
<keyword evidence="2" id="KW-1185">Reference proteome</keyword>
<organism evidence="1 2">
    <name type="scientific">Mythimna loreyi</name>
    <dbReference type="NCBI Taxonomy" id="667449"/>
    <lineage>
        <taxon>Eukaryota</taxon>
        <taxon>Metazoa</taxon>
        <taxon>Ecdysozoa</taxon>
        <taxon>Arthropoda</taxon>
        <taxon>Hexapoda</taxon>
        <taxon>Insecta</taxon>
        <taxon>Pterygota</taxon>
        <taxon>Neoptera</taxon>
        <taxon>Endopterygota</taxon>
        <taxon>Lepidoptera</taxon>
        <taxon>Glossata</taxon>
        <taxon>Ditrysia</taxon>
        <taxon>Noctuoidea</taxon>
        <taxon>Noctuidae</taxon>
        <taxon>Noctuinae</taxon>
        <taxon>Hadenini</taxon>
        <taxon>Mythimna</taxon>
    </lineage>
</organism>
<name>A0ACC2Q3R7_9NEOP</name>
<sequence length="107" mass="11937">MVGYSRLAVRRDVALCSFVFRVLRGWLQLPELLAELGLRAPAGCGGARRPTATLMEPYSRTNLNRFAPLSRAIRVLNIIAIDVDLFHCSLPRFTEAALKCIEYNGTD</sequence>
<evidence type="ECO:0000313" key="1">
    <source>
        <dbReference type="EMBL" id="KAJ8706304.1"/>
    </source>
</evidence>
<protein>
    <submittedName>
        <fullName evidence="1">Uncharacterized protein</fullName>
    </submittedName>
</protein>
<evidence type="ECO:0000313" key="2">
    <source>
        <dbReference type="Proteomes" id="UP001231649"/>
    </source>
</evidence>
<accession>A0ACC2Q3R7</accession>
<dbReference type="Proteomes" id="UP001231649">
    <property type="component" value="Chromosome 28"/>
</dbReference>